<dbReference type="GO" id="GO:0008999">
    <property type="term" value="F:protein-N-terminal-alanine acetyltransferase activity"/>
    <property type="evidence" value="ECO:0007669"/>
    <property type="project" value="TreeGrafter"/>
</dbReference>
<evidence type="ECO:0000259" key="1">
    <source>
        <dbReference type="PROSITE" id="PS51186"/>
    </source>
</evidence>
<dbReference type="InterPro" id="IPR016181">
    <property type="entry name" value="Acyl_CoA_acyltransferase"/>
</dbReference>
<name>A0A6J7IPP4_9ZZZZ</name>
<dbReference type="AlphaFoldDB" id="A0A6J7IPP4"/>
<organism evidence="2">
    <name type="scientific">freshwater metagenome</name>
    <dbReference type="NCBI Taxonomy" id="449393"/>
    <lineage>
        <taxon>unclassified sequences</taxon>
        <taxon>metagenomes</taxon>
        <taxon>ecological metagenomes</taxon>
    </lineage>
</organism>
<dbReference type="GO" id="GO:0005737">
    <property type="term" value="C:cytoplasm"/>
    <property type="evidence" value="ECO:0007669"/>
    <property type="project" value="TreeGrafter"/>
</dbReference>
<accession>A0A6J7IPP4</accession>
<reference evidence="2" key="1">
    <citation type="submission" date="2020-05" db="EMBL/GenBank/DDBJ databases">
        <authorList>
            <person name="Chiriac C."/>
            <person name="Salcher M."/>
            <person name="Ghai R."/>
            <person name="Kavagutti S V."/>
        </authorList>
    </citation>
    <scope>NUCLEOTIDE SEQUENCE</scope>
</reference>
<dbReference type="GO" id="GO:1990189">
    <property type="term" value="F:protein N-terminal-serine acetyltransferase activity"/>
    <property type="evidence" value="ECO:0007669"/>
    <property type="project" value="TreeGrafter"/>
</dbReference>
<dbReference type="PROSITE" id="PS51186">
    <property type="entry name" value="GNAT"/>
    <property type="match status" value="1"/>
</dbReference>
<proteinExistence type="predicted"/>
<dbReference type="Pfam" id="PF13302">
    <property type="entry name" value="Acetyltransf_3"/>
    <property type="match status" value="1"/>
</dbReference>
<dbReference type="Gene3D" id="3.40.630.30">
    <property type="match status" value="1"/>
</dbReference>
<dbReference type="SUPFAM" id="SSF55729">
    <property type="entry name" value="Acyl-CoA N-acyltransferases (Nat)"/>
    <property type="match status" value="1"/>
</dbReference>
<evidence type="ECO:0000313" key="2">
    <source>
        <dbReference type="EMBL" id="CAB4932676.1"/>
    </source>
</evidence>
<protein>
    <submittedName>
        <fullName evidence="2">Unannotated protein</fullName>
    </submittedName>
</protein>
<gene>
    <name evidence="2" type="ORF">UFOPK3674_01268</name>
</gene>
<dbReference type="EMBL" id="CAFBMX010000005">
    <property type="protein sequence ID" value="CAB4932676.1"/>
    <property type="molecule type" value="Genomic_DNA"/>
</dbReference>
<dbReference type="PANTHER" id="PTHR43441:SF10">
    <property type="entry name" value="ACETYLTRANSFERASE"/>
    <property type="match status" value="1"/>
</dbReference>
<feature type="domain" description="N-acetyltransferase" evidence="1">
    <location>
        <begin position="14"/>
        <end position="178"/>
    </location>
</feature>
<sequence length="181" mass="19726">MIDLPDPPLSDGKILLREWRVEDVPALVRACADPLVQRYTSVRVPYTPEDARTLIAAGRNATTLPLAVVDAETGELLGATGLHAIDRGRARTEIGYWTAPWARRRGVALGALRLLAAWAMADAPGLALRRVELYAEPENLPSQQAAEAAGFIRGELVRGGIALRGQRRDVVRYVLERATTP</sequence>
<dbReference type="InterPro" id="IPR000182">
    <property type="entry name" value="GNAT_dom"/>
</dbReference>
<dbReference type="PANTHER" id="PTHR43441">
    <property type="entry name" value="RIBOSOMAL-PROTEIN-SERINE ACETYLTRANSFERASE"/>
    <property type="match status" value="1"/>
</dbReference>
<dbReference type="InterPro" id="IPR051908">
    <property type="entry name" value="Ribosomal_N-acetyltransferase"/>
</dbReference>